<evidence type="ECO:0000313" key="15">
    <source>
        <dbReference type="Proteomes" id="UP000787635"/>
    </source>
</evidence>
<accession>A0ABX1E538</accession>
<evidence type="ECO:0000256" key="2">
    <source>
        <dbReference type="ARBA" id="ARBA00004651"/>
    </source>
</evidence>
<keyword evidence="7" id="KW-0500">Molybdenum</keyword>
<dbReference type="CDD" id="cd06261">
    <property type="entry name" value="TM_PBP2"/>
    <property type="match status" value="1"/>
</dbReference>
<comment type="caution">
    <text evidence="14">The sequence shown here is derived from an EMBL/GenBank/DDBJ whole genome shotgun (WGS) entry which is preliminary data.</text>
</comment>
<evidence type="ECO:0000256" key="9">
    <source>
        <dbReference type="ARBA" id="ARBA00022989"/>
    </source>
</evidence>
<evidence type="ECO:0000256" key="1">
    <source>
        <dbReference type="ARBA" id="ARBA00002949"/>
    </source>
</evidence>
<evidence type="ECO:0000259" key="13">
    <source>
        <dbReference type="PROSITE" id="PS50928"/>
    </source>
</evidence>
<sequence>MDGAVERRVPTPGTRRQCALRPAAGGAGGGAAGHRLCHRRGGQPRRHRAGHLPRRQPPPHHLPLRPHPPRRRARPGAGAARLPRRAGGHRHLAALRLRPGALMELSAEEWQAIRLSLEVAGRSVLVGLVPAVLVALLLSRSRFPGRFLLDALVHLPLVVPPVVVGWALLMLFGLRGPIGAPLHDWFGIRLVFTTEGAALATAVMSFPLIVRAVRLGLDQVDPGLEAAARTLGAGPLDRFLTVTLPLMAPGILAGAVTAFAAGLGEFGAVITFASNIPGETQTLPLAIYTATQSPGGEAVAARLAGLSLALAVALLLLAEWVARRMHLLLGRA</sequence>
<keyword evidence="6" id="KW-1003">Cell membrane</keyword>
<dbReference type="PANTHER" id="PTHR30183">
    <property type="entry name" value="MOLYBDENUM TRANSPORT SYSTEM PERMEASE PROTEIN MODB"/>
    <property type="match status" value="1"/>
</dbReference>
<comment type="similarity">
    <text evidence="3">Belongs to the binding-protein-dependent transport system permease family. CysTW subfamily.</text>
</comment>
<comment type="function">
    <text evidence="1">Part of the binding-protein-dependent transport system for molybdenum; probably responsible for the translocation of the substrate across the membrane.</text>
</comment>
<dbReference type="Proteomes" id="UP000787635">
    <property type="component" value="Unassembled WGS sequence"/>
</dbReference>
<evidence type="ECO:0000256" key="8">
    <source>
        <dbReference type="ARBA" id="ARBA00022692"/>
    </source>
</evidence>
<dbReference type="InterPro" id="IPR011867">
    <property type="entry name" value="ModB_ABC"/>
</dbReference>
<keyword evidence="10 11" id="KW-0472">Membrane</keyword>
<dbReference type="EMBL" id="JAAVNE010000022">
    <property type="protein sequence ID" value="NKC32091.1"/>
    <property type="molecule type" value="Genomic_DNA"/>
</dbReference>
<feature type="domain" description="ABC transmembrane type-1" evidence="13">
    <location>
        <begin position="113"/>
        <end position="316"/>
    </location>
</feature>
<feature type="compositionally biased region" description="Basic residues" evidence="12">
    <location>
        <begin position="35"/>
        <end position="74"/>
    </location>
</feature>
<evidence type="ECO:0000256" key="5">
    <source>
        <dbReference type="ARBA" id="ARBA00022448"/>
    </source>
</evidence>
<gene>
    <name evidence="14" type="primary">modB</name>
    <name evidence="14" type="ORF">HEQ75_14595</name>
</gene>
<feature type="region of interest" description="Disordered" evidence="12">
    <location>
        <begin position="1"/>
        <end position="87"/>
    </location>
</feature>
<keyword evidence="5 11" id="KW-0813">Transport</keyword>
<evidence type="ECO:0000256" key="7">
    <source>
        <dbReference type="ARBA" id="ARBA00022505"/>
    </source>
</evidence>
<reference evidence="14 15" key="1">
    <citation type="submission" date="2020-03" db="EMBL/GenBank/DDBJ databases">
        <title>Roseomonas selenitidurans sp. nov. isolated from urban soil.</title>
        <authorList>
            <person name="Liu H."/>
        </authorList>
    </citation>
    <scope>NUCLEOTIDE SEQUENCE [LARGE SCALE GENOMIC DNA]</scope>
    <source>
        <strain evidence="14 15">BU-1</strain>
    </source>
</reference>
<dbReference type="NCBIfam" id="NF006939">
    <property type="entry name" value="PRK09421.1"/>
    <property type="match status" value="1"/>
</dbReference>
<name>A0ABX1E538_9PROT</name>
<feature type="transmembrane region" description="Helical" evidence="11">
    <location>
        <begin position="303"/>
        <end position="322"/>
    </location>
</feature>
<evidence type="ECO:0000256" key="11">
    <source>
        <dbReference type="RuleBase" id="RU363032"/>
    </source>
</evidence>
<evidence type="ECO:0000256" key="10">
    <source>
        <dbReference type="ARBA" id="ARBA00023136"/>
    </source>
</evidence>
<comment type="subcellular location">
    <subcellularLocation>
        <location evidence="2 11">Cell membrane</location>
        <topology evidence="2 11">Multi-pass membrane protein</topology>
    </subcellularLocation>
</comment>
<evidence type="ECO:0000256" key="12">
    <source>
        <dbReference type="SAM" id="MobiDB-lite"/>
    </source>
</evidence>
<keyword evidence="8 11" id="KW-0812">Transmembrane</keyword>
<protein>
    <recommendedName>
        <fullName evidence="4">Molybdenum transport system permease protein ModB</fullName>
    </recommendedName>
</protein>
<dbReference type="Gene3D" id="1.10.3720.10">
    <property type="entry name" value="MetI-like"/>
    <property type="match status" value="1"/>
</dbReference>
<dbReference type="PANTHER" id="PTHR30183:SF3">
    <property type="entry name" value="MOLYBDENUM TRANSPORT SYSTEM PERMEASE PROTEIN MODB"/>
    <property type="match status" value="1"/>
</dbReference>
<keyword evidence="9 11" id="KW-1133">Transmembrane helix</keyword>
<dbReference type="InterPro" id="IPR000515">
    <property type="entry name" value="MetI-like"/>
</dbReference>
<dbReference type="Pfam" id="PF00528">
    <property type="entry name" value="BPD_transp_1"/>
    <property type="match status" value="1"/>
</dbReference>
<dbReference type="SUPFAM" id="SSF161098">
    <property type="entry name" value="MetI-like"/>
    <property type="match status" value="1"/>
</dbReference>
<evidence type="ECO:0000256" key="3">
    <source>
        <dbReference type="ARBA" id="ARBA00007069"/>
    </source>
</evidence>
<dbReference type="PROSITE" id="PS50928">
    <property type="entry name" value="ABC_TM1"/>
    <property type="match status" value="1"/>
</dbReference>
<dbReference type="NCBIfam" id="TIGR02141">
    <property type="entry name" value="modB_ABC"/>
    <property type="match status" value="1"/>
</dbReference>
<evidence type="ECO:0000313" key="14">
    <source>
        <dbReference type="EMBL" id="NKC32091.1"/>
    </source>
</evidence>
<feature type="transmembrane region" description="Helical" evidence="11">
    <location>
        <begin position="151"/>
        <end position="174"/>
    </location>
</feature>
<feature type="transmembrane region" description="Helical" evidence="11">
    <location>
        <begin position="239"/>
        <end position="261"/>
    </location>
</feature>
<feature type="transmembrane region" description="Helical" evidence="11">
    <location>
        <begin position="119"/>
        <end position="139"/>
    </location>
</feature>
<proteinExistence type="inferred from homology"/>
<evidence type="ECO:0000256" key="4">
    <source>
        <dbReference type="ARBA" id="ARBA00018710"/>
    </source>
</evidence>
<evidence type="ECO:0000256" key="6">
    <source>
        <dbReference type="ARBA" id="ARBA00022475"/>
    </source>
</evidence>
<feature type="transmembrane region" description="Helical" evidence="11">
    <location>
        <begin position="186"/>
        <end position="210"/>
    </location>
</feature>
<organism evidence="14 15">
    <name type="scientific">Falsiroseomonas selenitidurans</name>
    <dbReference type="NCBI Taxonomy" id="2716335"/>
    <lineage>
        <taxon>Bacteria</taxon>
        <taxon>Pseudomonadati</taxon>
        <taxon>Pseudomonadota</taxon>
        <taxon>Alphaproteobacteria</taxon>
        <taxon>Acetobacterales</taxon>
        <taxon>Roseomonadaceae</taxon>
        <taxon>Falsiroseomonas</taxon>
    </lineage>
</organism>
<dbReference type="InterPro" id="IPR035906">
    <property type="entry name" value="MetI-like_sf"/>
</dbReference>
<keyword evidence="15" id="KW-1185">Reference proteome</keyword>